<name>A0A6P1VYX3_9BACT</name>
<keyword evidence="4" id="KW-1185">Reference proteome</keyword>
<accession>A0A6P1VYX3</accession>
<dbReference type="Proteomes" id="UP000464577">
    <property type="component" value="Chromosome"/>
</dbReference>
<dbReference type="EMBL" id="CP045997">
    <property type="protein sequence ID" value="QHV97302.1"/>
    <property type="molecule type" value="Genomic_DNA"/>
</dbReference>
<keyword evidence="1" id="KW-0175">Coiled coil</keyword>
<evidence type="ECO:0000313" key="4">
    <source>
        <dbReference type="Proteomes" id="UP000464577"/>
    </source>
</evidence>
<proteinExistence type="predicted"/>
<evidence type="ECO:0000313" key="3">
    <source>
        <dbReference type="EMBL" id="QHV97302.1"/>
    </source>
</evidence>
<evidence type="ECO:0000256" key="1">
    <source>
        <dbReference type="SAM" id="Coils"/>
    </source>
</evidence>
<dbReference type="KEGG" id="senf:GJR95_20835"/>
<dbReference type="RefSeq" id="WP_162387713.1">
    <property type="nucleotide sequence ID" value="NZ_CP045997.1"/>
</dbReference>
<sequence length="580" mass="68200">MRLLKLSSNKASFQTVEFNRKGISLIIGKRADGNYQSDNKKSTYNSVGKSLTIALIHFCLGSHKNAEFESKLEDWSFSLSFEINEITYTATRFCNDQQVIWLNNESIKLDDYKKKLADLVFIIPKNIKNLTFRSLIARFIRPQKESYNSYDVYKKKEQDYDRLLNNAFLLGLDVNLMADKYNLKDEYDKLDNLRRSTEKDPVLKSFFEGDRDLSIDITDLKQKVARLRKSLDSFRIADDYYAVLREVNVLKGKVAQIESTADSYRIALRNIDDSLKIQPDIPRDKVLELYQEAVVSLNDAVKRRLEEVEEFHRKIIENRSKRLTTEKKRYENQLRKFDSDISTFNKEKDRLTEYLKGKGALDEFTSLNNQVRDYEIQLDKLETYRKLINEYKRKLEEIKLQVSEENLKTSRYIEHNYALLETNILLFRSFVDQFYSDKSAGIQIEINDDFNRQRFDIRARIDDDKGDGVGAVKIFCFDWTLLEGKHNHNVNFLFHDSRLLSEIDSHQVATLFQVAYDKTQVTNFQYIISSNQNIIDSLREEYTQEEFTKYIEDSTILELTDESHASKLLGVQVDLIDYDN</sequence>
<evidence type="ECO:0000259" key="2">
    <source>
        <dbReference type="Pfam" id="PF10088"/>
    </source>
</evidence>
<dbReference type="AlphaFoldDB" id="A0A6P1VYX3"/>
<protein>
    <submittedName>
        <fullName evidence="3">DUF2326 domain-containing protein</fullName>
    </submittedName>
</protein>
<feature type="coiled-coil region" evidence="1">
    <location>
        <begin position="313"/>
        <end position="408"/>
    </location>
</feature>
<dbReference type="Pfam" id="PF10088">
    <property type="entry name" value="DUF2326"/>
    <property type="match status" value="1"/>
</dbReference>
<gene>
    <name evidence="3" type="ORF">GJR95_20835</name>
</gene>
<organism evidence="3 4">
    <name type="scientific">Spirosoma endbachense</name>
    <dbReference type="NCBI Taxonomy" id="2666025"/>
    <lineage>
        <taxon>Bacteria</taxon>
        <taxon>Pseudomonadati</taxon>
        <taxon>Bacteroidota</taxon>
        <taxon>Cytophagia</taxon>
        <taxon>Cytophagales</taxon>
        <taxon>Cytophagaceae</taxon>
        <taxon>Spirosoma</taxon>
    </lineage>
</organism>
<dbReference type="InterPro" id="IPR018760">
    <property type="entry name" value="DUF2326"/>
</dbReference>
<reference evidence="3 4" key="1">
    <citation type="submission" date="2019-11" db="EMBL/GenBank/DDBJ databases">
        <title>Spirosoma endbachense sp. nov., isolated from a natural salt meadow.</title>
        <authorList>
            <person name="Rojas J."/>
            <person name="Ambika Manirajan B."/>
            <person name="Ratering S."/>
            <person name="Suarez C."/>
            <person name="Geissler-Plaum R."/>
            <person name="Schnell S."/>
        </authorList>
    </citation>
    <scope>NUCLEOTIDE SEQUENCE [LARGE SCALE GENOMIC DNA]</scope>
    <source>
        <strain evidence="3 4">I-24</strain>
    </source>
</reference>
<feature type="domain" description="DUF2326" evidence="2">
    <location>
        <begin position="431"/>
        <end position="572"/>
    </location>
</feature>